<protein>
    <submittedName>
        <fullName evidence="2">Uncharacterized protein</fullName>
    </submittedName>
</protein>
<keyword evidence="1" id="KW-1133">Transmembrane helix</keyword>
<keyword evidence="1" id="KW-0472">Membrane</keyword>
<dbReference type="EMBL" id="CAJOAZ010018984">
    <property type="protein sequence ID" value="CAF4331644.1"/>
    <property type="molecule type" value="Genomic_DNA"/>
</dbReference>
<name>A0A820JYN0_9BILA</name>
<gene>
    <name evidence="2" type="ORF">OXD698_LOCUS47727</name>
</gene>
<accession>A0A820JYN0</accession>
<evidence type="ECO:0000313" key="3">
    <source>
        <dbReference type="Proteomes" id="UP000663844"/>
    </source>
</evidence>
<organism evidence="2 3">
    <name type="scientific">Adineta steineri</name>
    <dbReference type="NCBI Taxonomy" id="433720"/>
    <lineage>
        <taxon>Eukaryota</taxon>
        <taxon>Metazoa</taxon>
        <taxon>Spiralia</taxon>
        <taxon>Gnathifera</taxon>
        <taxon>Rotifera</taxon>
        <taxon>Eurotatoria</taxon>
        <taxon>Bdelloidea</taxon>
        <taxon>Adinetida</taxon>
        <taxon>Adinetidae</taxon>
        <taxon>Adineta</taxon>
    </lineage>
</organism>
<proteinExistence type="predicted"/>
<sequence length="33" mass="3054">MAGSPIKTAAMAVGVALGSGGIIVLVGLLVVGM</sequence>
<feature type="non-terminal residue" evidence="2">
    <location>
        <position position="1"/>
    </location>
</feature>
<reference evidence="2" key="1">
    <citation type="submission" date="2021-02" db="EMBL/GenBank/DDBJ databases">
        <authorList>
            <person name="Nowell W R."/>
        </authorList>
    </citation>
    <scope>NUCLEOTIDE SEQUENCE</scope>
</reference>
<dbReference type="Proteomes" id="UP000663844">
    <property type="component" value="Unassembled WGS sequence"/>
</dbReference>
<comment type="caution">
    <text evidence="2">The sequence shown here is derived from an EMBL/GenBank/DDBJ whole genome shotgun (WGS) entry which is preliminary data.</text>
</comment>
<dbReference type="AlphaFoldDB" id="A0A820JYN0"/>
<evidence type="ECO:0000313" key="2">
    <source>
        <dbReference type="EMBL" id="CAF4331644.1"/>
    </source>
</evidence>
<keyword evidence="1" id="KW-0812">Transmembrane</keyword>
<evidence type="ECO:0000256" key="1">
    <source>
        <dbReference type="SAM" id="Phobius"/>
    </source>
</evidence>
<feature type="transmembrane region" description="Helical" evidence="1">
    <location>
        <begin position="6"/>
        <end position="31"/>
    </location>
</feature>